<feature type="transmembrane region" description="Helical" evidence="1">
    <location>
        <begin position="53"/>
        <end position="71"/>
    </location>
</feature>
<evidence type="ECO:0000313" key="3">
    <source>
        <dbReference type="Proteomes" id="UP001056500"/>
    </source>
</evidence>
<sequence length="76" mass="8765">MRFFIVFVSIYILIYLIASLPVMLGWGVVIDFTEQATTGQKVTSYIVEGLQASWGWKMVFAWLASLGLMLWRRTRS</sequence>
<proteinExistence type="predicted"/>
<organism evidence="2 3">
    <name type="scientific">Brevibacillus ruminantium</name>
    <dbReference type="NCBI Taxonomy" id="2950604"/>
    <lineage>
        <taxon>Bacteria</taxon>
        <taxon>Bacillati</taxon>
        <taxon>Bacillota</taxon>
        <taxon>Bacilli</taxon>
        <taxon>Bacillales</taxon>
        <taxon>Paenibacillaceae</taxon>
        <taxon>Brevibacillus</taxon>
    </lineage>
</organism>
<dbReference type="RefSeq" id="WP_251873594.1">
    <property type="nucleotide sequence ID" value="NZ_CP098755.1"/>
</dbReference>
<reference evidence="2" key="1">
    <citation type="submission" date="2022-06" db="EMBL/GenBank/DDBJ databases">
        <title>Genome sequencing of Brevibacillus sp. BB3-R1.</title>
        <authorList>
            <person name="Heo J."/>
            <person name="Lee D."/>
            <person name="Won M."/>
            <person name="Han B.-H."/>
            <person name="Hong S.-B."/>
            <person name="Kwon S.-W."/>
        </authorList>
    </citation>
    <scope>NUCLEOTIDE SEQUENCE</scope>
    <source>
        <strain evidence="2">BB3-R1</strain>
    </source>
</reference>
<accession>A0ABY4WKQ7</accession>
<evidence type="ECO:0000256" key="1">
    <source>
        <dbReference type="SAM" id="Phobius"/>
    </source>
</evidence>
<name>A0ABY4WKQ7_9BACL</name>
<keyword evidence="1" id="KW-0472">Membrane</keyword>
<keyword evidence="3" id="KW-1185">Reference proteome</keyword>
<dbReference type="EMBL" id="CP098755">
    <property type="protein sequence ID" value="USG66445.1"/>
    <property type="molecule type" value="Genomic_DNA"/>
</dbReference>
<gene>
    <name evidence="2" type="ORF">NDK47_03840</name>
</gene>
<keyword evidence="1" id="KW-1133">Transmembrane helix</keyword>
<evidence type="ECO:0000313" key="2">
    <source>
        <dbReference type="EMBL" id="USG66445.1"/>
    </source>
</evidence>
<protein>
    <submittedName>
        <fullName evidence="2">Uncharacterized protein</fullName>
    </submittedName>
</protein>
<dbReference type="Proteomes" id="UP001056500">
    <property type="component" value="Chromosome"/>
</dbReference>
<keyword evidence="1" id="KW-0812">Transmembrane</keyword>
<feature type="transmembrane region" description="Helical" evidence="1">
    <location>
        <begin position="12"/>
        <end position="33"/>
    </location>
</feature>